<evidence type="ECO:0008006" key="4">
    <source>
        <dbReference type="Google" id="ProtNLM"/>
    </source>
</evidence>
<organism evidence="2 3">
    <name type="scientific">Diplogelasinospora grovesii</name>
    <dbReference type="NCBI Taxonomy" id="303347"/>
    <lineage>
        <taxon>Eukaryota</taxon>
        <taxon>Fungi</taxon>
        <taxon>Dikarya</taxon>
        <taxon>Ascomycota</taxon>
        <taxon>Pezizomycotina</taxon>
        <taxon>Sordariomycetes</taxon>
        <taxon>Sordariomycetidae</taxon>
        <taxon>Sordariales</taxon>
        <taxon>Diplogelasinosporaceae</taxon>
        <taxon>Diplogelasinospora</taxon>
    </lineage>
</organism>
<gene>
    <name evidence="2" type="ORF">QBC46DRAFT_375938</name>
</gene>
<keyword evidence="3" id="KW-1185">Reference proteome</keyword>
<dbReference type="AlphaFoldDB" id="A0AAN6NHW1"/>
<evidence type="ECO:0000313" key="3">
    <source>
        <dbReference type="Proteomes" id="UP001303473"/>
    </source>
</evidence>
<feature type="transmembrane region" description="Helical" evidence="1">
    <location>
        <begin position="12"/>
        <end position="32"/>
    </location>
</feature>
<name>A0AAN6NHW1_9PEZI</name>
<dbReference type="Proteomes" id="UP001303473">
    <property type="component" value="Unassembled WGS sequence"/>
</dbReference>
<keyword evidence="1" id="KW-0812">Transmembrane</keyword>
<evidence type="ECO:0000256" key="1">
    <source>
        <dbReference type="SAM" id="Phobius"/>
    </source>
</evidence>
<evidence type="ECO:0000313" key="2">
    <source>
        <dbReference type="EMBL" id="KAK3943977.1"/>
    </source>
</evidence>
<keyword evidence="1" id="KW-0472">Membrane</keyword>
<accession>A0AAN6NHW1</accession>
<feature type="transmembrane region" description="Helical" evidence="1">
    <location>
        <begin position="39"/>
        <end position="63"/>
    </location>
</feature>
<sequence length="93" mass="10632">MEQAFPPPSFISTVALASVFEFLCASIQLLSITYCIADCFLLVIVVGVGRWLCWLHYTVGVWLQKFSWLMDPVIQPTPLFVCTSGTNRRFRRQ</sequence>
<keyword evidence="1" id="KW-1133">Transmembrane helix</keyword>
<dbReference type="EMBL" id="MU853762">
    <property type="protein sequence ID" value="KAK3943977.1"/>
    <property type="molecule type" value="Genomic_DNA"/>
</dbReference>
<comment type="caution">
    <text evidence="2">The sequence shown here is derived from an EMBL/GenBank/DDBJ whole genome shotgun (WGS) entry which is preliminary data.</text>
</comment>
<proteinExistence type="predicted"/>
<protein>
    <recommendedName>
        <fullName evidence="4">Transmembrane protein</fullName>
    </recommendedName>
</protein>
<reference evidence="3" key="1">
    <citation type="journal article" date="2023" name="Mol. Phylogenet. Evol.">
        <title>Genome-scale phylogeny and comparative genomics of the fungal order Sordariales.</title>
        <authorList>
            <person name="Hensen N."/>
            <person name="Bonometti L."/>
            <person name="Westerberg I."/>
            <person name="Brannstrom I.O."/>
            <person name="Guillou S."/>
            <person name="Cros-Aarteil S."/>
            <person name="Calhoun S."/>
            <person name="Haridas S."/>
            <person name="Kuo A."/>
            <person name="Mondo S."/>
            <person name="Pangilinan J."/>
            <person name="Riley R."/>
            <person name="LaButti K."/>
            <person name="Andreopoulos B."/>
            <person name="Lipzen A."/>
            <person name="Chen C."/>
            <person name="Yan M."/>
            <person name="Daum C."/>
            <person name="Ng V."/>
            <person name="Clum A."/>
            <person name="Steindorff A."/>
            <person name="Ohm R.A."/>
            <person name="Martin F."/>
            <person name="Silar P."/>
            <person name="Natvig D.O."/>
            <person name="Lalanne C."/>
            <person name="Gautier V."/>
            <person name="Ament-Velasquez S.L."/>
            <person name="Kruys A."/>
            <person name="Hutchinson M.I."/>
            <person name="Powell A.J."/>
            <person name="Barry K."/>
            <person name="Miller A.N."/>
            <person name="Grigoriev I.V."/>
            <person name="Debuchy R."/>
            <person name="Gladieux P."/>
            <person name="Hiltunen Thoren M."/>
            <person name="Johannesson H."/>
        </authorList>
    </citation>
    <scope>NUCLEOTIDE SEQUENCE [LARGE SCALE GENOMIC DNA]</scope>
    <source>
        <strain evidence="3">CBS 340.73</strain>
    </source>
</reference>